<dbReference type="RefSeq" id="WP_112333563.1">
    <property type="nucleotide sequence ID" value="NZ_QLYR01000012.1"/>
</dbReference>
<dbReference type="InterPro" id="IPR012839">
    <property type="entry name" value="Organic_radical_activase"/>
</dbReference>
<comment type="cofactor">
    <cofactor evidence="1">
        <name>[4Fe-4S] cluster</name>
        <dbReference type="ChEBI" id="CHEBI:49883"/>
    </cofactor>
</comment>
<protein>
    <submittedName>
        <fullName evidence="8">Glycyl-radical enzyme activating protein</fullName>
    </submittedName>
</protein>
<keyword evidence="2" id="KW-0004">4Fe-4S</keyword>
<evidence type="ECO:0000256" key="5">
    <source>
        <dbReference type="ARBA" id="ARBA00023004"/>
    </source>
</evidence>
<gene>
    <name evidence="8" type="ORF">DPQ25_12770</name>
</gene>
<dbReference type="GO" id="GO:0016491">
    <property type="term" value="F:oxidoreductase activity"/>
    <property type="evidence" value="ECO:0007669"/>
    <property type="project" value="InterPro"/>
</dbReference>
<dbReference type="PANTHER" id="PTHR30352">
    <property type="entry name" value="PYRUVATE FORMATE-LYASE-ACTIVATING ENZYME"/>
    <property type="match status" value="1"/>
</dbReference>
<comment type="caution">
    <text evidence="8">The sequence shown here is derived from an EMBL/GenBank/DDBJ whole genome shotgun (WGS) entry which is preliminary data.</text>
</comment>
<keyword evidence="3" id="KW-0949">S-adenosyl-L-methionine</keyword>
<dbReference type="PANTHER" id="PTHR30352:SF4">
    <property type="entry name" value="PYRUVATE FORMATE-LYASE 2-ACTIVATING ENZYME"/>
    <property type="match status" value="1"/>
</dbReference>
<dbReference type="Proteomes" id="UP000249377">
    <property type="component" value="Unassembled WGS sequence"/>
</dbReference>
<dbReference type="InterPro" id="IPR013785">
    <property type="entry name" value="Aldolase_TIM"/>
</dbReference>
<evidence type="ECO:0000259" key="7">
    <source>
        <dbReference type="PROSITE" id="PS51918"/>
    </source>
</evidence>
<dbReference type="InterPro" id="IPR058240">
    <property type="entry name" value="rSAM_sf"/>
</dbReference>
<evidence type="ECO:0000313" key="8">
    <source>
        <dbReference type="EMBL" id="RAQ22502.1"/>
    </source>
</evidence>
<evidence type="ECO:0000256" key="6">
    <source>
        <dbReference type="ARBA" id="ARBA00023014"/>
    </source>
</evidence>
<dbReference type="PROSITE" id="PS51918">
    <property type="entry name" value="RADICAL_SAM"/>
    <property type="match status" value="1"/>
</dbReference>
<dbReference type="SFLD" id="SFLDG01066">
    <property type="entry name" value="organic_radical-activating_enz"/>
    <property type="match status" value="1"/>
</dbReference>
<dbReference type="SUPFAM" id="SSF102114">
    <property type="entry name" value="Radical SAM enzymes"/>
    <property type="match status" value="1"/>
</dbReference>
<dbReference type="SFLD" id="SFLDS00029">
    <property type="entry name" value="Radical_SAM"/>
    <property type="match status" value="1"/>
</dbReference>
<sequence>MKAKIFNIQKFSLHDGPGIRTSVFFSRCNLNCRWCANPECHIAGGSCSAAEEYELDDLVREVLKDRAFYQKSGGGVTLTGGECLLQFEFIQAFCQRLKENQIHIAIETAGAVPDSQFTEAVSLADFIYLDCKHYDAGKHFHGTGVSNEQIVRNMEWLAKSSKAYCVRIPVIPGFNDAAEDARGFCSLFQKSGVNHIELLPFHQFGESKYAKWKLKYDYAGIKQLHKEDLQSYKQVFIDNGFSVILN</sequence>
<dbReference type="GO" id="GO:0046872">
    <property type="term" value="F:metal ion binding"/>
    <property type="evidence" value="ECO:0007669"/>
    <property type="project" value="UniProtKB-KW"/>
</dbReference>
<dbReference type="NCBIfam" id="TIGR02494">
    <property type="entry name" value="PFLE_PFLC"/>
    <property type="match status" value="1"/>
</dbReference>
<evidence type="ECO:0000256" key="4">
    <source>
        <dbReference type="ARBA" id="ARBA00022723"/>
    </source>
</evidence>
<keyword evidence="5" id="KW-0408">Iron</keyword>
<dbReference type="Gene3D" id="3.20.20.70">
    <property type="entry name" value="Aldolase class I"/>
    <property type="match status" value="1"/>
</dbReference>
<evidence type="ECO:0000256" key="2">
    <source>
        <dbReference type="ARBA" id="ARBA00022485"/>
    </source>
</evidence>
<dbReference type="AlphaFoldDB" id="A0A328UF11"/>
<organism evidence="8 9">
    <name type="scientific">Hydrogeniiclostridium mannosilyticum</name>
    <dbReference type="NCBI Taxonomy" id="2764322"/>
    <lineage>
        <taxon>Bacteria</taxon>
        <taxon>Bacillati</taxon>
        <taxon>Bacillota</taxon>
        <taxon>Clostridia</taxon>
        <taxon>Eubacteriales</taxon>
        <taxon>Acutalibacteraceae</taxon>
        <taxon>Hydrogeniiclostridium</taxon>
    </lineage>
</organism>
<accession>A0A328UF11</accession>
<evidence type="ECO:0000256" key="1">
    <source>
        <dbReference type="ARBA" id="ARBA00001966"/>
    </source>
</evidence>
<dbReference type="InterPro" id="IPR034457">
    <property type="entry name" value="Organic_radical-activating"/>
</dbReference>
<dbReference type="PIRSF" id="PIRSF000371">
    <property type="entry name" value="PFL_act_enz"/>
    <property type="match status" value="1"/>
</dbReference>
<evidence type="ECO:0000256" key="3">
    <source>
        <dbReference type="ARBA" id="ARBA00022691"/>
    </source>
</evidence>
<proteinExistence type="predicted"/>
<feature type="domain" description="Radical SAM core" evidence="7">
    <location>
        <begin position="14"/>
        <end position="242"/>
    </location>
</feature>
<dbReference type="InterPro" id="IPR007197">
    <property type="entry name" value="rSAM"/>
</dbReference>
<evidence type="ECO:0000313" key="9">
    <source>
        <dbReference type="Proteomes" id="UP000249377"/>
    </source>
</evidence>
<dbReference type="Pfam" id="PF04055">
    <property type="entry name" value="Radical_SAM"/>
    <property type="match status" value="1"/>
</dbReference>
<name>A0A328UF11_9FIRM</name>
<dbReference type="GO" id="GO:0051539">
    <property type="term" value="F:4 iron, 4 sulfur cluster binding"/>
    <property type="evidence" value="ECO:0007669"/>
    <property type="project" value="UniProtKB-KW"/>
</dbReference>
<dbReference type="EMBL" id="QLYR01000012">
    <property type="protein sequence ID" value="RAQ22502.1"/>
    <property type="molecule type" value="Genomic_DNA"/>
</dbReference>
<keyword evidence="4" id="KW-0479">Metal-binding</keyword>
<keyword evidence="6" id="KW-0411">Iron-sulfur</keyword>
<dbReference type="CDD" id="cd01335">
    <property type="entry name" value="Radical_SAM"/>
    <property type="match status" value="1"/>
</dbReference>
<reference evidence="8 9" key="1">
    <citation type="submission" date="2018-06" db="EMBL/GenBank/DDBJ databases">
        <title>Noncontiguous genome sequence of Ruminococcaceae bacterium ASD2818.</title>
        <authorList>
            <person name="Chaplin A.V."/>
            <person name="Sokolova S.R."/>
            <person name="Kochetkova T.O."/>
            <person name="Goltsov A.Y."/>
            <person name="Trofimov D.Y."/>
            <person name="Efimov B.A."/>
        </authorList>
    </citation>
    <scope>NUCLEOTIDE SEQUENCE [LARGE SCALE GENOMIC DNA]</scope>
    <source>
        <strain evidence="8 9">ASD2818</strain>
    </source>
</reference>
<keyword evidence="9" id="KW-1185">Reference proteome</keyword>